<keyword evidence="3" id="KW-0378">Hydrolase</keyword>
<dbReference type="GO" id="GO:0016787">
    <property type="term" value="F:hydrolase activity"/>
    <property type="evidence" value="ECO:0007669"/>
    <property type="project" value="UniProtKB-KW"/>
</dbReference>
<dbReference type="Pfam" id="PF00561">
    <property type="entry name" value="Abhydrolase_1"/>
    <property type="match status" value="1"/>
</dbReference>
<evidence type="ECO:0000313" key="4">
    <source>
        <dbReference type="Proteomes" id="UP001170624"/>
    </source>
</evidence>
<protein>
    <submittedName>
        <fullName evidence="3">Alpha/beta fold hydrolase</fullName>
    </submittedName>
</protein>
<organism evidence="3 4">
    <name type="scientific">Photobacterium sanguinicancri</name>
    <dbReference type="NCBI Taxonomy" id="875932"/>
    <lineage>
        <taxon>Bacteria</taxon>
        <taxon>Pseudomonadati</taxon>
        <taxon>Pseudomonadota</taxon>
        <taxon>Gammaproteobacteria</taxon>
        <taxon>Vibrionales</taxon>
        <taxon>Vibrionaceae</taxon>
        <taxon>Photobacterium</taxon>
    </lineage>
</organism>
<dbReference type="EMBL" id="JAUOPU010000002">
    <property type="protein sequence ID" value="MDO6541553.1"/>
    <property type="molecule type" value="Genomic_DNA"/>
</dbReference>
<sequence>MRLRLCGLFSFVMLALLGCSSFHSLHQNVKTIDKSFPEYSISISNMSYQSPVVIVQLRSLDPLDVLSVDSTSRSNTLQLSAFDQTHYLLVFEDLDSDFIMQSNEPSQLIDLRNWHDKARANSNSLSVTPPAPSIEIVLAQKDDQFEAPFIGVNFIFKLNIELKKAAIGQITSLTSETFSRNTANIGMWKPAEFIDSKYAGLFFLQAYDPDKIPVLFVHGMNGTGGDFTPIIEQIDTKRYQVWLYNYPSSLSLPFLTKALSEIMKEITQRHSIDSLHLVAHSMGGLIAKGYLNQCSSVKECDFIRSFTSISSPFSGVKSAEMGVKYAPVVMPAWRGLSPNSTVISTLFDVSASEISPPHFLIFGYRLKGALNAESSDGVISLSSQLRPSAQLQAERVIGFDDDHVTILSSPNMHNQLFDFWQKQEIAEAGYLQF</sequence>
<feature type="domain" description="AB hydrolase-1" evidence="2">
    <location>
        <begin position="213"/>
        <end position="311"/>
    </location>
</feature>
<dbReference type="Gene3D" id="3.40.50.1820">
    <property type="entry name" value="alpha/beta hydrolase"/>
    <property type="match status" value="1"/>
</dbReference>
<feature type="signal peptide" evidence="1">
    <location>
        <begin position="1"/>
        <end position="26"/>
    </location>
</feature>
<dbReference type="InterPro" id="IPR000073">
    <property type="entry name" value="AB_hydrolase_1"/>
</dbReference>
<dbReference type="PANTHER" id="PTHR37946:SF1">
    <property type="entry name" value="SLL1969 PROTEIN"/>
    <property type="match status" value="1"/>
</dbReference>
<keyword evidence="1" id="KW-0732">Signal</keyword>
<evidence type="ECO:0000256" key="1">
    <source>
        <dbReference type="SAM" id="SignalP"/>
    </source>
</evidence>
<dbReference type="PROSITE" id="PS51257">
    <property type="entry name" value="PROKAR_LIPOPROTEIN"/>
    <property type="match status" value="1"/>
</dbReference>
<comment type="caution">
    <text evidence="3">The sequence shown here is derived from an EMBL/GenBank/DDBJ whole genome shotgun (WGS) entry which is preliminary data.</text>
</comment>
<evidence type="ECO:0000259" key="2">
    <source>
        <dbReference type="Pfam" id="PF00561"/>
    </source>
</evidence>
<feature type="chain" id="PRO_5043577779" evidence="1">
    <location>
        <begin position="27"/>
        <end position="433"/>
    </location>
</feature>
<dbReference type="RefSeq" id="WP_303498311.1">
    <property type="nucleotide sequence ID" value="NZ_JAUOPU010000002.1"/>
</dbReference>
<gene>
    <name evidence="3" type="ORF">Q4568_03360</name>
</gene>
<dbReference type="SUPFAM" id="SSF53474">
    <property type="entry name" value="alpha/beta-Hydrolases"/>
    <property type="match status" value="1"/>
</dbReference>
<reference evidence="3" key="1">
    <citation type="submission" date="2023-07" db="EMBL/GenBank/DDBJ databases">
        <title>Genome content predicts the carbon catabolic preferences of heterotrophic bacteria.</title>
        <authorList>
            <person name="Gralka M."/>
        </authorList>
    </citation>
    <scope>NUCLEOTIDE SEQUENCE</scope>
    <source>
        <strain evidence="3">G2M05</strain>
    </source>
</reference>
<accession>A0AAW7XZ09</accession>
<dbReference type="InterPro" id="IPR029058">
    <property type="entry name" value="AB_hydrolase_fold"/>
</dbReference>
<dbReference type="Proteomes" id="UP001170624">
    <property type="component" value="Unassembled WGS sequence"/>
</dbReference>
<name>A0AAW7XZ09_9GAMM</name>
<proteinExistence type="predicted"/>
<dbReference type="PANTHER" id="PTHR37946">
    <property type="entry name" value="SLL1969 PROTEIN"/>
    <property type="match status" value="1"/>
</dbReference>
<evidence type="ECO:0000313" key="3">
    <source>
        <dbReference type="EMBL" id="MDO6541553.1"/>
    </source>
</evidence>
<dbReference type="AlphaFoldDB" id="A0AAW7XZ09"/>